<reference evidence="2 3" key="1">
    <citation type="submission" date="2018-08" db="EMBL/GenBank/DDBJ databases">
        <title>Genome and evolution of the arbuscular mycorrhizal fungus Diversispora epigaea (formerly Glomus versiforme) and its bacterial endosymbionts.</title>
        <authorList>
            <person name="Sun X."/>
            <person name="Fei Z."/>
            <person name="Harrison M."/>
        </authorList>
    </citation>
    <scope>NUCLEOTIDE SEQUENCE [LARGE SCALE GENOMIC DNA]</scope>
    <source>
        <strain evidence="2 3">IT104</strain>
    </source>
</reference>
<dbReference type="Proteomes" id="UP000266861">
    <property type="component" value="Unassembled WGS sequence"/>
</dbReference>
<dbReference type="EMBL" id="PQFF01000438">
    <property type="protein sequence ID" value="RHZ50132.1"/>
    <property type="molecule type" value="Genomic_DNA"/>
</dbReference>
<keyword evidence="3" id="KW-1185">Reference proteome</keyword>
<dbReference type="Pfam" id="PF00646">
    <property type="entry name" value="F-box"/>
    <property type="match status" value="1"/>
</dbReference>
<evidence type="ECO:0000313" key="2">
    <source>
        <dbReference type="EMBL" id="RHZ50132.1"/>
    </source>
</evidence>
<sequence>MASNLQSNEGILPNEVIIYVLKNLKMAGGFEEIFRLRKICKKWNQLVLAVVQDEFLKELFENWEFVLNIANINSYRELTKYIPKNLSYDQEEYKSLRIDFSEDENLCLKGNCKTLHLYPEFRKSSFRTMSYDHWCYYELEFNKDIKCCKCKNSSIYLKRIAGEHFCIENVKINVMKLIGLERYFYFGHV</sequence>
<dbReference type="AlphaFoldDB" id="A0A397GGI9"/>
<organism evidence="2 3">
    <name type="scientific">Diversispora epigaea</name>
    <dbReference type="NCBI Taxonomy" id="1348612"/>
    <lineage>
        <taxon>Eukaryota</taxon>
        <taxon>Fungi</taxon>
        <taxon>Fungi incertae sedis</taxon>
        <taxon>Mucoromycota</taxon>
        <taxon>Glomeromycotina</taxon>
        <taxon>Glomeromycetes</taxon>
        <taxon>Diversisporales</taxon>
        <taxon>Diversisporaceae</taxon>
        <taxon>Diversispora</taxon>
    </lineage>
</organism>
<comment type="caution">
    <text evidence="2">The sequence shown here is derived from an EMBL/GenBank/DDBJ whole genome shotgun (WGS) entry which is preliminary data.</text>
</comment>
<dbReference type="InterPro" id="IPR001810">
    <property type="entry name" value="F-box_dom"/>
</dbReference>
<proteinExistence type="predicted"/>
<accession>A0A397GGI9</accession>
<dbReference type="CDD" id="cd09917">
    <property type="entry name" value="F-box_SF"/>
    <property type="match status" value="1"/>
</dbReference>
<evidence type="ECO:0000313" key="3">
    <source>
        <dbReference type="Proteomes" id="UP000266861"/>
    </source>
</evidence>
<name>A0A397GGI9_9GLOM</name>
<dbReference type="PROSITE" id="PS50181">
    <property type="entry name" value="FBOX"/>
    <property type="match status" value="1"/>
</dbReference>
<gene>
    <name evidence="2" type="ORF">Glove_505g22</name>
</gene>
<protein>
    <recommendedName>
        <fullName evidence="1">F-box domain-containing protein</fullName>
    </recommendedName>
</protein>
<evidence type="ECO:0000259" key="1">
    <source>
        <dbReference type="PROSITE" id="PS50181"/>
    </source>
</evidence>
<feature type="domain" description="F-box" evidence="1">
    <location>
        <begin position="6"/>
        <end position="59"/>
    </location>
</feature>